<accession>A0A131YNS7</accession>
<dbReference type="EMBL" id="GEDV01007648">
    <property type="protein sequence ID" value="JAP80909.1"/>
    <property type="molecule type" value="Transcribed_RNA"/>
</dbReference>
<dbReference type="GO" id="GO:0005778">
    <property type="term" value="C:peroxisomal membrane"/>
    <property type="evidence" value="ECO:0007669"/>
    <property type="project" value="UniProtKB-SubCell"/>
</dbReference>
<sequence length="238" mass="26733">MDNNAKIRDLLAEISKFNAQTAGRDKLFRLLQYSSRFLWYWMQKTSSRRDTVARLQNLEVTFSSGRRLLRLGRFLDALHGATRTINLPDVSLRLSLTMARIGNAFYILTDNLVWLHQVGLLTLQRDAWSRTSNKFWLLAIVAALIRDLTELYQVLPLLLAAPSKGANLRTSLRMLWVSASFHKALLLDLVKNIADLWIPYTALGHAKLEPGTIGLLGVISSAAAILPMLDSTFSLSPA</sequence>
<evidence type="ECO:0000256" key="1">
    <source>
        <dbReference type="ARBA" id="ARBA00022593"/>
    </source>
</evidence>
<evidence type="ECO:0000256" key="2">
    <source>
        <dbReference type="ARBA" id="ARBA00023136"/>
    </source>
</evidence>
<name>A0A131YNS7_RHIAP</name>
<keyword evidence="1" id="KW-0962">Peroxisome biogenesis</keyword>
<dbReference type="PANTHER" id="PTHR12652:SF50">
    <property type="entry name" value="PEROXIN 11"/>
    <property type="match status" value="1"/>
</dbReference>
<evidence type="ECO:0000256" key="3">
    <source>
        <dbReference type="ARBA" id="ARBA00023140"/>
    </source>
</evidence>
<dbReference type="PANTHER" id="PTHR12652">
    <property type="entry name" value="PEROXISOMAL BIOGENESIS FACTOR 11"/>
    <property type="match status" value="1"/>
</dbReference>
<organism evidence="5">
    <name type="scientific">Rhipicephalus appendiculatus</name>
    <name type="common">Brown ear tick</name>
    <dbReference type="NCBI Taxonomy" id="34631"/>
    <lineage>
        <taxon>Eukaryota</taxon>
        <taxon>Metazoa</taxon>
        <taxon>Ecdysozoa</taxon>
        <taxon>Arthropoda</taxon>
        <taxon>Chelicerata</taxon>
        <taxon>Arachnida</taxon>
        <taxon>Acari</taxon>
        <taxon>Parasitiformes</taxon>
        <taxon>Ixodida</taxon>
        <taxon>Ixodoidea</taxon>
        <taxon>Ixodidae</taxon>
        <taxon>Rhipicephalinae</taxon>
        <taxon>Rhipicephalus</taxon>
        <taxon>Rhipicephalus</taxon>
    </lineage>
</organism>
<comment type="subcellular location">
    <subcellularLocation>
        <location evidence="4">Peroxisome membrane</location>
    </subcellularLocation>
</comment>
<reference evidence="5" key="1">
    <citation type="journal article" date="2016" name="Ticks Tick Borne Dis.">
        <title>De novo assembly and annotation of the salivary gland transcriptome of Rhipicephalus appendiculatus male and female ticks during blood feeding.</title>
        <authorList>
            <person name="de Castro M.H."/>
            <person name="de Klerk D."/>
            <person name="Pienaar R."/>
            <person name="Latif A.A."/>
            <person name="Rees D.J."/>
            <person name="Mans B.J."/>
        </authorList>
    </citation>
    <scope>NUCLEOTIDE SEQUENCE</scope>
    <source>
        <tissue evidence="5">Salivary glands</tissue>
    </source>
</reference>
<keyword evidence="3" id="KW-0576">Peroxisome</keyword>
<dbReference type="AlphaFoldDB" id="A0A131YNS7"/>
<evidence type="ECO:0000256" key="4">
    <source>
        <dbReference type="ARBA" id="ARBA00046271"/>
    </source>
</evidence>
<evidence type="ECO:0000313" key="5">
    <source>
        <dbReference type="EMBL" id="JAP80909.1"/>
    </source>
</evidence>
<protein>
    <submittedName>
        <fullName evidence="5">Peroxin-11B</fullName>
    </submittedName>
</protein>
<dbReference type="InterPro" id="IPR008733">
    <property type="entry name" value="PEX11"/>
</dbReference>
<dbReference type="Pfam" id="PF05648">
    <property type="entry name" value="PEX11"/>
    <property type="match status" value="1"/>
</dbReference>
<proteinExistence type="predicted"/>
<keyword evidence="2" id="KW-0472">Membrane</keyword>
<dbReference type="GO" id="GO:0016559">
    <property type="term" value="P:peroxisome fission"/>
    <property type="evidence" value="ECO:0007669"/>
    <property type="project" value="InterPro"/>
</dbReference>